<dbReference type="InterPro" id="IPR003607">
    <property type="entry name" value="HD/PDEase_dom"/>
</dbReference>
<evidence type="ECO:0000259" key="2">
    <source>
        <dbReference type="PROSITE" id="PS50887"/>
    </source>
</evidence>
<dbReference type="PROSITE" id="PS51831">
    <property type="entry name" value="HD"/>
    <property type="match status" value="1"/>
</dbReference>
<feature type="domain" description="HD" evidence="3">
    <location>
        <begin position="408"/>
        <end position="530"/>
    </location>
</feature>
<dbReference type="InterPro" id="IPR029787">
    <property type="entry name" value="Nucleotide_cyclase"/>
</dbReference>
<organism evidence="5 6">
    <name type="scientific">Holdemanella porci</name>
    <dbReference type="NCBI Taxonomy" id="2652276"/>
    <lineage>
        <taxon>Bacteria</taxon>
        <taxon>Bacillati</taxon>
        <taxon>Bacillota</taxon>
        <taxon>Erysipelotrichia</taxon>
        <taxon>Erysipelotrichales</taxon>
        <taxon>Erysipelotrichaceae</taxon>
        <taxon>Holdemanella</taxon>
    </lineage>
</organism>
<dbReference type="PANTHER" id="PTHR45228">
    <property type="entry name" value="CYCLIC DI-GMP PHOSPHODIESTERASE TM_0186-RELATED"/>
    <property type="match status" value="1"/>
</dbReference>
<dbReference type="PANTHER" id="PTHR45228:SF4">
    <property type="entry name" value="LIPOPROTEIN"/>
    <property type="match status" value="1"/>
</dbReference>
<dbReference type="Gene3D" id="3.30.70.270">
    <property type="match status" value="1"/>
</dbReference>
<feature type="domain" description="GGDEF" evidence="2">
    <location>
        <begin position="632"/>
        <end position="762"/>
    </location>
</feature>
<evidence type="ECO:0000259" key="3">
    <source>
        <dbReference type="PROSITE" id="PS51831"/>
    </source>
</evidence>
<proteinExistence type="predicted"/>
<feature type="domain" description="HD-GYP" evidence="4">
    <location>
        <begin position="386"/>
        <end position="581"/>
    </location>
</feature>
<keyword evidence="1" id="KW-1133">Transmembrane helix</keyword>
<name>A0A6N7V1A8_9FIRM</name>
<feature type="transmembrane region" description="Helical" evidence="1">
    <location>
        <begin position="346"/>
        <end position="364"/>
    </location>
</feature>
<dbReference type="SMART" id="SM00471">
    <property type="entry name" value="HDc"/>
    <property type="match status" value="1"/>
</dbReference>
<dbReference type="InterPro" id="IPR043128">
    <property type="entry name" value="Rev_trsase/Diguanyl_cyclase"/>
</dbReference>
<reference evidence="5 6" key="1">
    <citation type="submission" date="2019-08" db="EMBL/GenBank/DDBJ databases">
        <title>In-depth cultivation of the pig gut microbiome towards novel bacterial diversity and tailored functional studies.</title>
        <authorList>
            <person name="Wylensek D."/>
            <person name="Hitch T.C.A."/>
            <person name="Clavel T."/>
        </authorList>
    </citation>
    <scope>NUCLEOTIDE SEQUENCE [LARGE SCALE GENOMIC DNA]</scope>
    <source>
        <strain evidence="5 6">LKV-472-APC-3</strain>
    </source>
</reference>
<dbReference type="Proteomes" id="UP000434241">
    <property type="component" value="Unassembled WGS sequence"/>
</dbReference>
<dbReference type="NCBIfam" id="TIGR00254">
    <property type="entry name" value="GGDEF"/>
    <property type="match status" value="1"/>
</dbReference>
<dbReference type="InterPro" id="IPR052020">
    <property type="entry name" value="Cyclic_di-GMP/3'3'-cGAMP_PDE"/>
</dbReference>
<dbReference type="NCBIfam" id="TIGR00277">
    <property type="entry name" value="HDIG"/>
    <property type="match status" value="1"/>
</dbReference>
<dbReference type="SUPFAM" id="SSF55073">
    <property type="entry name" value="Nucleotide cyclase"/>
    <property type="match status" value="1"/>
</dbReference>
<dbReference type="InterPro" id="IPR000160">
    <property type="entry name" value="GGDEF_dom"/>
</dbReference>
<evidence type="ECO:0000313" key="6">
    <source>
        <dbReference type="Proteomes" id="UP000434241"/>
    </source>
</evidence>
<dbReference type="PROSITE" id="PS50887">
    <property type="entry name" value="GGDEF"/>
    <property type="match status" value="1"/>
</dbReference>
<dbReference type="Gene3D" id="1.10.3210.10">
    <property type="entry name" value="Hypothetical protein af1432"/>
    <property type="match status" value="1"/>
</dbReference>
<dbReference type="Pfam" id="PF00990">
    <property type="entry name" value="GGDEF"/>
    <property type="match status" value="1"/>
</dbReference>
<keyword evidence="1" id="KW-0472">Membrane</keyword>
<feature type="transmembrane region" description="Helical" evidence="1">
    <location>
        <begin position="287"/>
        <end position="305"/>
    </location>
</feature>
<feature type="transmembrane region" description="Helical" evidence="1">
    <location>
        <begin position="162"/>
        <end position="182"/>
    </location>
</feature>
<dbReference type="PROSITE" id="PS51832">
    <property type="entry name" value="HD_GYP"/>
    <property type="match status" value="1"/>
</dbReference>
<dbReference type="InterPro" id="IPR006675">
    <property type="entry name" value="HDIG_dom"/>
</dbReference>
<dbReference type="EMBL" id="VUMR01000013">
    <property type="protein sequence ID" value="MSS56073.1"/>
    <property type="molecule type" value="Genomic_DNA"/>
</dbReference>
<dbReference type="CDD" id="cd01949">
    <property type="entry name" value="GGDEF"/>
    <property type="match status" value="1"/>
</dbReference>
<keyword evidence="1" id="KW-0812">Transmembrane</keyword>
<dbReference type="Pfam" id="PF13487">
    <property type="entry name" value="HD_5"/>
    <property type="match status" value="1"/>
</dbReference>
<dbReference type="SUPFAM" id="SSF109604">
    <property type="entry name" value="HD-domain/PDEase-like"/>
    <property type="match status" value="1"/>
</dbReference>
<feature type="transmembrane region" description="Helical" evidence="1">
    <location>
        <begin position="255"/>
        <end position="275"/>
    </location>
</feature>
<evidence type="ECO:0000313" key="5">
    <source>
        <dbReference type="EMBL" id="MSS56073.1"/>
    </source>
</evidence>
<evidence type="ECO:0000259" key="4">
    <source>
        <dbReference type="PROSITE" id="PS51832"/>
    </source>
</evidence>
<comment type="caution">
    <text evidence="5">The sequence shown here is derived from an EMBL/GenBank/DDBJ whole genome shotgun (WGS) entry which is preliminary data.</text>
</comment>
<accession>A0A6N7V1A8</accession>
<gene>
    <name evidence="5" type="ORF">FYJ55_03965</name>
</gene>
<dbReference type="AlphaFoldDB" id="A0A6N7V1A8"/>
<feature type="transmembrane region" description="Helical" evidence="1">
    <location>
        <begin position="222"/>
        <end position="243"/>
    </location>
</feature>
<evidence type="ECO:0000256" key="1">
    <source>
        <dbReference type="SAM" id="Phobius"/>
    </source>
</evidence>
<dbReference type="SMART" id="SM00267">
    <property type="entry name" value="GGDEF"/>
    <property type="match status" value="1"/>
</dbReference>
<dbReference type="CDD" id="cd00077">
    <property type="entry name" value="HDc"/>
    <property type="match status" value="1"/>
</dbReference>
<sequence>MIVILGWFCFMQLFGANEQNYNNSSKSIIYSGSFYWNKEDGTKQKIKVPGTYEVKPGHTMVLTTTLPKDYDETSFAIRSSLQDIQFYIGDSLRAQYSTKDKRMAGKNSASRYIFCPTTYKDAGKTLRIELTTYTSNYSGIVNEVYCGNKAEIWQNIYNTHGISTFIAFFILFTGITSILFGIALKHVYHTTFDMEYFGWCMVMGSVWMLGESKIRQLLVPNASALATLCFLMIMLSPLPILFYADNMQNGKHQKLYQNIGYVVILNFIVSSFLYLTKVKDFIETLPVAQLLLVFVFTLIFIHLMQYIRKNKQIKSDYLLLIGLFLVLVCVSIESVSVYFVATISGIFIGIGMIILLFTNIIRTIQKIHIIEENRHQTELEIEKKENKKITLQMMESLSTTIEAKDEYTRGHSRRVAQYAALIAKNMGWTNEEIQNLKNCAYLHDIGKIGIPDQILNKPGKLTNEEFNLIKQHTTIGQDILKDITIIPHIDEVTRSHHENYDGTGYPDGLKGNEIPIQARIIALADSYDAMNSRRIYRNALSHERIYQEIQMNAGTQFDPEITKVFLKLMDNGSLFHLEHEILPSQEDTINKFISDVVTTMQDQEETKNIDYLTGLPVRNVGQKRIVSAMQKTNGCLIFLDMDNLKKINDVYGHKAGDRALKSLGKLLLDISIPKIACRMGGDEFLLFLPQVNTEQAENTVSNVIEQFKEIIQDDSETHFAALSAGMLMCTRNDTFADAYAKADKALYYVKQNGKNNYSWYNQIHYGNTANTSLDLKQIANSLQKSGSYSGALHLEYRDFTRQYEYIHQLMTRNQWNCYLVMVTMETVQDTLPYIEEIEEALDHMGEAIQDNIRKVDVCTRYSAMQYLIILSHPAETQIPNIMSRIFMEYYKLQDSQHFTPSYEYISMKK</sequence>
<dbReference type="InterPro" id="IPR037522">
    <property type="entry name" value="HD_GYP_dom"/>
</dbReference>
<feature type="transmembrane region" description="Helical" evidence="1">
    <location>
        <begin position="317"/>
        <end position="340"/>
    </location>
</feature>
<keyword evidence="6" id="KW-1185">Reference proteome</keyword>
<dbReference type="InterPro" id="IPR006674">
    <property type="entry name" value="HD_domain"/>
</dbReference>
<protein>
    <submittedName>
        <fullName evidence="5">Diguanylate cyclase</fullName>
    </submittedName>
</protein>